<evidence type="ECO:0000256" key="2">
    <source>
        <dbReference type="ARBA" id="ARBA00005641"/>
    </source>
</evidence>
<dbReference type="PANTHER" id="PTHR34142">
    <property type="entry name" value="ENDO-BETA-1,4-GLUCANASE A"/>
    <property type="match status" value="1"/>
</dbReference>
<feature type="non-terminal residue" evidence="9">
    <location>
        <position position="326"/>
    </location>
</feature>
<keyword evidence="5 6" id="KW-0326">Glycosidase</keyword>
<evidence type="ECO:0000256" key="1">
    <source>
        <dbReference type="ARBA" id="ARBA00000966"/>
    </source>
</evidence>
<feature type="chain" id="PRO_5042085574" description="cellulase" evidence="7">
    <location>
        <begin position="19"/>
        <end position="326"/>
    </location>
</feature>
<dbReference type="GO" id="GO:0008810">
    <property type="term" value="F:cellulase activity"/>
    <property type="evidence" value="ECO:0007669"/>
    <property type="project" value="UniProtKB-EC"/>
</dbReference>
<protein>
    <recommendedName>
        <fullName evidence="3">cellulase</fullName>
        <ecNumber evidence="3">3.2.1.4</ecNumber>
    </recommendedName>
</protein>
<proteinExistence type="inferred from homology"/>
<dbReference type="EMBL" id="JADGJD010002376">
    <property type="protein sequence ID" value="KAJ3032916.1"/>
    <property type="molecule type" value="Genomic_DNA"/>
</dbReference>
<evidence type="ECO:0000313" key="9">
    <source>
        <dbReference type="EMBL" id="KAJ3032916.1"/>
    </source>
</evidence>
<accession>A0AAD5WYN5</accession>
<dbReference type="EC" id="3.2.1.4" evidence="3"/>
<sequence length="326" mass="36545">MLFTKLAATLSLASLAAAELQYFGVNEAGMEFGETKLPGLYGKDFIDPDVKTIPYWRDQGLNIFRYSFKWERAQPEAGGPLNETYIGYMDKFIETATSAENGHIKVLLDPHNYARYYGKVIGVDESIGTLVGFWVQLALRYKDNEHVFFDLMNEPHTMDAQIWWTAAQASIDAIRAVGAKNLVLVPGISWTGAHSWISSTNAQYAANFRDDGNNFAFDMHQYLDSDYSGTSEICSKTPAQALTSTTDWLREHNMKAFLGEFAASTDASCEGAIEAAGRYLNDNNDVWLGAAWWAAGPWWGNYMYSAEPVKGTQTQPQMYIWQAFFP</sequence>
<evidence type="ECO:0000256" key="5">
    <source>
        <dbReference type="ARBA" id="ARBA00023295"/>
    </source>
</evidence>
<dbReference type="AlphaFoldDB" id="A0AAD5WYN5"/>
<dbReference type="Pfam" id="PF00150">
    <property type="entry name" value="Cellulase"/>
    <property type="match status" value="1"/>
</dbReference>
<dbReference type="InterPro" id="IPR001547">
    <property type="entry name" value="Glyco_hydro_5"/>
</dbReference>
<comment type="caution">
    <text evidence="9">The sequence shown here is derived from an EMBL/GenBank/DDBJ whole genome shotgun (WGS) entry which is preliminary data.</text>
</comment>
<keyword evidence="7" id="KW-0732">Signal</keyword>
<dbReference type="InterPro" id="IPR017853">
    <property type="entry name" value="GH"/>
</dbReference>
<dbReference type="SUPFAM" id="SSF51445">
    <property type="entry name" value="(Trans)glycosidases"/>
    <property type="match status" value="1"/>
</dbReference>
<evidence type="ECO:0000256" key="6">
    <source>
        <dbReference type="RuleBase" id="RU361153"/>
    </source>
</evidence>
<dbReference type="GO" id="GO:0009251">
    <property type="term" value="P:glucan catabolic process"/>
    <property type="evidence" value="ECO:0007669"/>
    <property type="project" value="TreeGrafter"/>
</dbReference>
<keyword evidence="10" id="KW-1185">Reference proteome</keyword>
<evidence type="ECO:0000313" key="10">
    <source>
        <dbReference type="Proteomes" id="UP001212841"/>
    </source>
</evidence>
<gene>
    <name evidence="9" type="ORF">HK097_005033</name>
</gene>
<keyword evidence="4 6" id="KW-0378">Hydrolase</keyword>
<name>A0AAD5WYN5_9FUNG</name>
<dbReference type="PROSITE" id="PS00659">
    <property type="entry name" value="GLYCOSYL_HYDROL_F5"/>
    <property type="match status" value="1"/>
</dbReference>
<dbReference type="Gene3D" id="3.20.20.80">
    <property type="entry name" value="Glycosidases"/>
    <property type="match status" value="1"/>
</dbReference>
<dbReference type="Proteomes" id="UP001212841">
    <property type="component" value="Unassembled WGS sequence"/>
</dbReference>
<evidence type="ECO:0000259" key="8">
    <source>
        <dbReference type="Pfam" id="PF00150"/>
    </source>
</evidence>
<feature type="signal peptide" evidence="7">
    <location>
        <begin position="1"/>
        <end position="18"/>
    </location>
</feature>
<evidence type="ECO:0000256" key="7">
    <source>
        <dbReference type="SAM" id="SignalP"/>
    </source>
</evidence>
<reference evidence="9" key="1">
    <citation type="submission" date="2020-05" db="EMBL/GenBank/DDBJ databases">
        <title>Phylogenomic resolution of chytrid fungi.</title>
        <authorList>
            <person name="Stajich J.E."/>
            <person name="Amses K."/>
            <person name="Simmons R."/>
            <person name="Seto K."/>
            <person name="Myers J."/>
            <person name="Bonds A."/>
            <person name="Quandt C.A."/>
            <person name="Barry K."/>
            <person name="Liu P."/>
            <person name="Grigoriev I."/>
            <person name="Longcore J.E."/>
            <person name="James T.Y."/>
        </authorList>
    </citation>
    <scope>NUCLEOTIDE SEQUENCE</scope>
    <source>
        <strain evidence="9">JEL0318</strain>
    </source>
</reference>
<comment type="similarity">
    <text evidence="2 6">Belongs to the glycosyl hydrolase 5 (cellulase A) family.</text>
</comment>
<organism evidence="9 10">
    <name type="scientific">Rhizophlyctis rosea</name>
    <dbReference type="NCBI Taxonomy" id="64517"/>
    <lineage>
        <taxon>Eukaryota</taxon>
        <taxon>Fungi</taxon>
        <taxon>Fungi incertae sedis</taxon>
        <taxon>Chytridiomycota</taxon>
        <taxon>Chytridiomycota incertae sedis</taxon>
        <taxon>Chytridiomycetes</taxon>
        <taxon>Rhizophlyctidales</taxon>
        <taxon>Rhizophlyctidaceae</taxon>
        <taxon>Rhizophlyctis</taxon>
    </lineage>
</organism>
<evidence type="ECO:0000256" key="3">
    <source>
        <dbReference type="ARBA" id="ARBA00012601"/>
    </source>
</evidence>
<evidence type="ECO:0000256" key="4">
    <source>
        <dbReference type="ARBA" id="ARBA00022801"/>
    </source>
</evidence>
<dbReference type="InterPro" id="IPR018087">
    <property type="entry name" value="Glyco_hydro_5_CS"/>
</dbReference>
<comment type="catalytic activity">
    <reaction evidence="1">
        <text>Endohydrolysis of (1-&gt;4)-beta-D-glucosidic linkages in cellulose, lichenin and cereal beta-D-glucans.</text>
        <dbReference type="EC" id="3.2.1.4"/>
    </reaction>
</comment>
<dbReference type="PANTHER" id="PTHR34142:SF1">
    <property type="entry name" value="GLYCOSIDE HYDROLASE FAMILY 5 DOMAIN-CONTAINING PROTEIN"/>
    <property type="match status" value="1"/>
</dbReference>
<feature type="domain" description="Glycoside hydrolase family 5" evidence="8">
    <location>
        <begin position="25"/>
        <end position="295"/>
    </location>
</feature>